<feature type="compositionally biased region" description="Polar residues" evidence="8">
    <location>
        <begin position="578"/>
        <end position="588"/>
    </location>
</feature>
<feature type="repeat" description="Pumilio" evidence="7">
    <location>
        <begin position="788"/>
        <end position="824"/>
    </location>
</feature>
<dbReference type="PROSITE" id="PS50302">
    <property type="entry name" value="PUM"/>
    <property type="match status" value="8"/>
</dbReference>
<dbReference type="PANTHER" id="PTHR12537">
    <property type="entry name" value="RNA BINDING PROTEIN PUMILIO-RELATED"/>
    <property type="match status" value="1"/>
</dbReference>
<dbReference type="InterPro" id="IPR012940">
    <property type="entry name" value="NABP"/>
</dbReference>
<evidence type="ECO:0000313" key="10">
    <source>
        <dbReference type="EMBL" id="KZV42359.1"/>
    </source>
</evidence>
<keyword evidence="2" id="KW-0963">Cytoplasm</keyword>
<evidence type="ECO:0000256" key="5">
    <source>
        <dbReference type="ARBA" id="ARBA00022884"/>
    </source>
</evidence>
<protein>
    <submittedName>
        <fullName evidence="10">Pumilio 4 isoform 1</fullName>
    </submittedName>
</protein>
<keyword evidence="5" id="KW-0694">RNA-binding</keyword>
<dbReference type="AlphaFoldDB" id="A0A2Z7C786"/>
<dbReference type="GO" id="GO:0006417">
    <property type="term" value="P:regulation of translation"/>
    <property type="evidence" value="ECO:0007669"/>
    <property type="project" value="UniProtKB-KW"/>
</dbReference>
<accession>A0A2Z7C786</accession>
<comment type="subcellular location">
    <subcellularLocation>
        <location evidence="1">Cytoplasm</location>
    </subcellularLocation>
</comment>
<evidence type="ECO:0000256" key="8">
    <source>
        <dbReference type="SAM" id="MobiDB-lite"/>
    </source>
</evidence>
<proteinExistence type="predicted"/>
<evidence type="ECO:0000256" key="1">
    <source>
        <dbReference type="ARBA" id="ARBA00004496"/>
    </source>
</evidence>
<keyword evidence="4" id="KW-0810">Translation regulation</keyword>
<evidence type="ECO:0000256" key="7">
    <source>
        <dbReference type="PROSITE-ProRule" id="PRU00317"/>
    </source>
</evidence>
<dbReference type="GO" id="GO:0003729">
    <property type="term" value="F:mRNA binding"/>
    <property type="evidence" value="ECO:0007669"/>
    <property type="project" value="TreeGrafter"/>
</dbReference>
<feature type="repeat" description="Pumilio" evidence="7">
    <location>
        <begin position="716"/>
        <end position="751"/>
    </location>
</feature>
<dbReference type="GO" id="GO:0005737">
    <property type="term" value="C:cytoplasm"/>
    <property type="evidence" value="ECO:0007669"/>
    <property type="project" value="UniProtKB-SubCell"/>
</dbReference>
<evidence type="ECO:0000256" key="2">
    <source>
        <dbReference type="ARBA" id="ARBA00022490"/>
    </source>
</evidence>
<feature type="repeat" description="Pumilio" evidence="7">
    <location>
        <begin position="680"/>
        <end position="715"/>
    </location>
</feature>
<organism evidence="10 11">
    <name type="scientific">Dorcoceras hygrometricum</name>
    <dbReference type="NCBI Taxonomy" id="472368"/>
    <lineage>
        <taxon>Eukaryota</taxon>
        <taxon>Viridiplantae</taxon>
        <taxon>Streptophyta</taxon>
        <taxon>Embryophyta</taxon>
        <taxon>Tracheophyta</taxon>
        <taxon>Spermatophyta</taxon>
        <taxon>Magnoliopsida</taxon>
        <taxon>eudicotyledons</taxon>
        <taxon>Gunneridae</taxon>
        <taxon>Pentapetalae</taxon>
        <taxon>asterids</taxon>
        <taxon>lamiids</taxon>
        <taxon>Lamiales</taxon>
        <taxon>Gesneriaceae</taxon>
        <taxon>Didymocarpoideae</taxon>
        <taxon>Trichosporeae</taxon>
        <taxon>Loxocarpinae</taxon>
        <taxon>Dorcoceras</taxon>
    </lineage>
</organism>
<feature type="domain" description="PUM-HD" evidence="9">
    <location>
        <begin position="623"/>
        <end position="964"/>
    </location>
</feature>
<dbReference type="SMART" id="SM00025">
    <property type="entry name" value="Pumilio"/>
    <property type="match status" value="8"/>
</dbReference>
<feature type="region of interest" description="Disordered" evidence="8">
    <location>
        <begin position="578"/>
        <end position="602"/>
    </location>
</feature>
<gene>
    <name evidence="10" type="ORF">F511_17848</name>
</gene>
<dbReference type="Gene3D" id="1.25.10.10">
    <property type="entry name" value="Leucine-rich Repeat Variant"/>
    <property type="match status" value="1"/>
</dbReference>
<dbReference type="InterPro" id="IPR011989">
    <property type="entry name" value="ARM-like"/>
</dbReference>
<keyword evidence="11" id="KW-1185">Reference proteome</keyword>
<dbReference type="SUPFAM" id="SSF48371">
    <property type="entry name" value="ARM repeat"/>
    <property type="match status" value="1"/>
</dbReference>
<evidence type="ECO:0000313" key="11">
    <source>
        <dbReference type="Proteomes" id="UP000250235"/>
    </source>
</evidence>
<dbReference type="PANTHER" id="PTHR12537:SF12">
    <property type="entry name" value="MATERNAL PROTEIN PUMILIO"/>
    <property type="match status" value="1"/>
</dbReference>
<dbReference type="InterPro" id="IPR016024">
    <property type="entry name" value="ARM-type_fold"/>
</dbReference>
<evidence type="ECO:0000256" key="6">
    <source>
        <dbReference type="ARBA" id="ARBA00055193"/>
    </source>
</evidence>
<evidence type="ECO:0000256" key="4">
    <source>
        <dbReference type="ARBA" id="ARBA00022845"/>
    </source>
</evidence>
<feature type="repeat" description="Pumilio" evidence="7">
    <location>
        <begin position="644"/>
        <end position="679"/>
    </location>
</feature>
<feature type="repeat" description="Pumilio" evidence="7">
    <location>
        <begin position="752"/>
        <end position="787"/>
    </location>
</feature>
<dbReference type="Proteomes" id="UP000250235">
    <property type="component" value="Unassembled WGS sequence"/>
</dbReference>
<dbReference type="Pfam" id="PF07990">
    <property type="entry name" value="NABP"/>
    <property type="match status" value="1"/>
</dbReference>
<feature type="repeat" description="Pumilio" evidence="7">
    <location>
        <begin position="825"/>
        <end position="860"/>
    </location>
</feature>
<evidence type="ECO:0000259" key="9">
    <source>
        <dbReference type="PROSITE" id="PS50303"/>
    </source>
</evidence>
<dbReference type="EMBL" id="KQ999091">
    <property type="protein sequence ID" value="KZV42359.1"/>
    <property type="molecule type" value="Genomic_DNA"/>
</dbReference>
<dbReference type="Pfam" id="PF00806">
    <property type="entry name" value="PUF"/>
    <property type="match status" value="8"/>
</dbReference>
<dbReference type="InterPro" id="IPR001313">
    <property type="entry name" value="Pumilio_RNA-bd_rpt"/>
</dbReference>
<dbReference type="OrthoDB" id="668540at2759"/>
<feature type="repeat" description="Pumilio" evidence="7">
    <location>
        <begin position="861"/>
        <end position="896"/>
    </location>
</feature>
<feature type="repeat" description="Pumilio" evidence="7">
    <location>
        <begin position="897"/>
        <end position="938"/>
    </location>
</feature>
<keyword evidence="3" id="KW-0677">Repeat</keyword>
<reference evidence="10 11" key="1">
    <citation type="journal article" date="2015" name="Proc. Natl. Acad. Sci. U.S.A.">
        <title>The resurrection genome of Boea hygrometrica: A blueprint for survival of dehydration.</title>
        <authorList>
            <person name="Xiao L."/>
            <person name="Yang G."/>
            <person name="Zhang L."/>
            <person name="Yang X."/>
            <person name="Zhao S."/>
            <person name="Ji Z."/>
            <person name="Zhou Q."/>
            <person name="Hu M."/>
            <person name="Wang Y."/>
            <person name="Chen M."/>
            <person name="Xu Y."/>
            <person name="Jin H."/>
            <person name="Xiao X."/>
            <person name="Hu G."/>
            <person name="Bao F."/>
            <person name="Hu Y."/>
            <person name="Wan P."/>
            <person name="Li L."/>
            <person name="Deng X."/>
            <person name="Kuang T."/>
            <person name="Xiang C."/>
            <person name="Zhu J.K."/>
            <person name="Oliver M.J."/>
            <person name="He Y."/>
        </authorList>
    </citation>
    <scope>NUCLEOTIDE SEQUENCE [LARGE SCALE GENOMIC DNA]</scope>
    <source>
        <strain evidence="11">cv. XS01</strain>
    </source>
</reference>
<comment type="function">
    <text evidence="6">Sequence-specific RNA-binding protein that regulates translation and mRNA stability by binding the 3'-UTR of target mRNAs. Binds the APUM-binding elements (APBEs) in the 3'-UTR mRNA sequence of CLV1, PNH, WUS and FAS2.</text>
</comment>
<dbReference type="FunFam" id="1.25.10.10:FF:000004">
    <property type="entry name" value="Pumilio homolog 1 isoform 2"/>
    <property type="match status" value="1"/>
</dbReference>
<dbReference type="CDD" id="cd07920">
    <property type="entry name" value="Pumilio"/>
    <property type="match status" value="1"/>
</dbReference>
<dbReference type="InterPro" id="IPR033133">
    <property type="entry name" value="PUM-HD"/>
</dbReference>
<sequence length="997" mass="110788">MRHSNSKANLGGGASLEKELELLLLQQQQQQNRSLILERERDLNINRSGSAPPTVEGALRSAGSLFMYPNAVQFDGSGGISNNSAGLGAVTEEQIRSHPLYLEYYYSHENLNPRLPPPLLSKEDWRVAQRIRAAGFGLGGIGDSQNKDFADNGGNLSLFSMQPNLPVKKMEDDTMELRKTAIRNLSRKNSTEFLNKSSTSLMESSSSGMGARRKSFADILQEKAGQRVTSQLARPASHNSVSDAELTKISHAKSAEIQKTEQSSEAMLPKKAFTDFSSNQNMDSRLPSSYVSSAGNVHHADINSVTSGAPKIPSSSIFELAGISDSLSGLSMSKGKLHAEDILKSSHIGVPPGFVQNRQQQNIDKSIAEMLVNNINYAELARENELMRGLSIQKALLNERASFPRRSSSTSNLQSQLNPVPFATLDDLKILRHYGNIPGLDVLGHGLGEYSANPNHGMMINNDLVPGRSLFSGAIEDRLKFLSVNQTGLQFPVMDPLLIQYMQRISNQEKSVEHIAGNSYPDLQALEKAYLESLLLRQKPQYQSHFVQTPSSINQLYNGSPAFGPGTSSYYENQVLDSAHSPVTSRSPTIHDEKSSSHPSKLRNVNEESAGLLHSQTGSNIKRRSESLLDLVKNNKTKSLDLSDVYGHVIEFSMDQHGSRFIQQKLETATVNEKIKIFSEIIPHAHNLMTDVFGNYVIQKFFEHGTDSQRKELARHLIGHVLPLSLQMYGCRVIQKALEVVDVELQTEMAKELDGSVLKCVRDQNGNHVIQKCIECLPQDRIQSIISSLLGQVVNLSTHSYGCRVIQRVLEYCGDTKNKQIIMDEIMSSVCNLALDQFGNYVIQHVLQHGKPHERAEIVRKLAGQIVKMSQQKYASNVVEKCLTFGGPEERKLLVNEILGTTDENEPLQAMMKDQFGNYVVQRVLETCDDQSRELMLSRIKVHLSTLKKYTYGKHIVSLVEKLVATGGMCTLARIIYCKRRFNVFLSNVVLVLDKSN</sequence>
<dbReference type="PROSITE" id="PS50303">
    <property type="entry name" value="PUM_HD"/>
    <property type="match status" value="1"/>
</dbReference>
<name>A0A2Z7C786_9LAMI</name>
<dbReference type="InterPro" id="IPR033712">
    <property type="entry name" value="Pumilio_RNA-bd"/>
</dbReference>
<evidence type="ECO:0000256" key="3">
    <source>
        <dbReference type="ARBA" id="ARBA00022737"/>
    </source>
</evidence>